<feature type="transmembrane region" description="Helical" evidence="1">
    <location>
        <begin position="69"/>
        <end position="91"/>
    </location>
</feature>
<accession>A0A3S3UBT6</accession>
<keyword evidence="3" id="KW-1185">Reference proteome</keyword>
<keyword evidence="1" id="KW-0472">Membrane</keyword>
<proteinExistence type="predicted"/>
<keyword evidence="1" id="KW-0812">Transmembrane</keyword>
<sequence length="93" mass="10890">MGLLQRYKSYAVVVMRIFRWDLQLHFFWGFMLTLLGVYWPPLYASGIIVTIVKEALDLWSKKLWSWDDVWLGIIGSSVSLGYLYSQGLLVVDR</sequence>
<gene>
    <name evidence="2" type="ORF">VT98_11742</name>
</gene>
<dbReference type="EMBL" id="MTKP01000174">
    <property type="protein sequence ID" value="RWX48210.1"/>
    <property type="molecule type" value="Genomic_DNA"/>
</dbReference>
<comment type="caution">
    <text evidence="2">The sequence shown here is derived from an EMBL/GenBank/DDBJ whole genome shotgun (WGS) entry which is preliminary data.</text>
</comment>
<dbReference type="AlphaFoldDB" id="A0A3S3UBT6"/>
<name>A0A3S3UBT6_9BACT</name>
<evidence type="ECO:0000256" key="1">
    <source>
        <dbReference type="SAM" id="Phobius"/>
    </source>
</evidence>
<organism evidence="2 3">
    <name type="scientific">Candidatus Electrothrix communis</name>
    <dbReference type="NCBI Taxonomy" id="1859133"/>
    <lineage>
        <taxon>Bacteria</taxon>
        <taxon>Pseudomonadati</taxon>
        <taxon>Thermodesulfobacteriota</taxon>
        <taxon>Desulfobulbia</taxon>
        <taxon>Desulfobulbales</taxon>
        <taxon>Desulfobulbaceae</taxon>
        <taxon>Candidatus Electrothrix</taxon>
    </lineage>
</organism>
<evidence type="ECO:0000313" key="3">
    <source>
        <dbReference type="Proteomes" id="UP000288086"/>
    </source>
</evidence>
<reference evidence="2 3" key="1">
    <citation type="submission" date="2017-01" db="EMBL/GenBank/DDBJ databases">
        <title>The cable genome- insights into the physiology and evolution of filamentous bacteria capable of sulfide oxidation via long distance electron transfer.</title>
        <authorList>
            <person name="Schreiber L."/>
            <person name="Bjerg J.T."/>
            <person name="Boggild A."/>
            <person name="Van De Vossenberg J."/>
            <person name="Meysman F."/>
            <person name="Nielsen L.P."/>
            <person name="Schramm A."/>
            <person name="Kjeldsen K.U."/>
        </authorList>
    </citation>
    <scope>NUCLEOTIDE SEQUENCE [LARGE SCALE GENOMIC DNA]</scope>
    <source>
        <strain evidence="2">A1</strain>
    </source>
</reference>
<protein>
    <submittedName>
        <fullName evidence="2">Uncharacterized protein</fullName>
    </submittedName>
</protein>
<dbReference type="Proteomes" id="UP000288086">
    <property type="component" value="Unassembled WGS sequence"/>
</dbReference>
<keyword evidence="1" id="KW-1133">Transmembrane helix</keyword>
<feature type="transmembrane region" description="Helical" evidence="1">
    <location>
        <begin position="26"/>
        <end position="49"/>
    </location>
</feature>
<evidence type="ECO:0000313" key="2">
    <source>
        <dbReference type="EMBL" id="RWX48210.1"/>
    </source>
</evidence>